<feature type="region of interest" description="Disordered" evidence="1">
    <location>
        <begin position="94"/>
        <end position="123"/>
    </location>
</feature>
<name>D8J9P5_HALJB</name>
<feature type="region of interest" description="Disordered" evidence="1">
    <location>
        <begin position="160"/>
        <end position="263"/>
    </location>
</feature>
<feature type="compositionally biased region" description="Polar residues" evidence="1">
    <location>
        <begin position="206"/>
        <end position="217"/>
    </location>
</feature>
<dbReference type="Proteomes" id="UP000011645">
    <property type="component" value="Unassembled WGS sequence"/>
</dbReference>
<dbReference type="eggNOG" id="ENOG502N65E">
    <property type="taxonomic scope" value="Archaea"/>
</dbReference>
<feature type="compositionally biased region" description="Basic and acidic residues" evidence="1">
    <location>
        <begin position="98"/>
        <end position="114"/>
    </location>
</feature>
<dbReference type="InterPro" id="IPR012334">
    <property type="entry name" value="Pectin_lyas_fold"/>
</dbReference>
<accession>D8J9P5</accession>
<reference evidence="2 4" key="1">
    <citation type="journal article" date="2010" name="J. Bacteriol.">
        <title>Complete genome sequence of Halalkalicoccus jeotgali B3(T), an extremely halophilic archaeon.</title>
        <authorList>
            <person name="Roh S.W."/>
            <person name="Nam Y.D."/>
            <person name="Nam S.H."/>
            <person name="Choi S.H."/>
            <person name="Park H.S."/>
            <person name="Bae J.W."/>
        </authorList>
    </citation>
    <scope>NUCLEOTIDE SEQUENCE [LARGE SCALE GENOMIC DNA]</scope>
    <source>
        <strain evidence="2">B3</strain>
        <strain evidence="4">DSM 18796 / CECT 7217 / JCM 14584 / KCTC 4019 / B3</strain>
    </source>
</reference>
<organism evidence="2 4">
    <name type="scientific">Halalkalicoccus jeotgali (strain DSM 18796 / CECT 7217 / JCM 14584 / KCTC 4019 / B3)</name>
    <dbReference type="NCBI Taxonomy" id="795797"/>
    <lineage>
        <taxon>Archaea</taxon>
        <taxon>Methanobacteriati</taxon>
        <taxon>Methanobacteriota</taxon>
        <taxon>Stenosarchaea group</taxon>
        <taxon>Halobacteria</taxon>
        <taxon>Halobacteriales</taxon>
        <taxon>Halococcaceae</taxon>
        <taxon>Halalkalicoccus</taxon>
    </lineage>
</organism>
<protein>
    <recommendedName>
        <fullName evidence="6">Pectate lyase superfamily protein domain-containing protein</fullName>
    </recommendedName>
</protein>
<feature type="compositionally biased region" description="Gly residues" evidence="1">
    <location>
        <begin position="233"/>
        <end position="247"/>
    </location>
</feature>
<dbReference type="STRING" id="795797.HacjB3_05330"/>
<evidence type="ECO:0000313" key="5">
    <source>
        <dbReference type="Proteomes" id="UP000011645"/>
    </source>
</evidence>
<dbReference type="KEGG" id="hje:HacjB3_05330"/>
<proteinExistence type="predicted"/>
<evidence type="ECO:0000313" key="2">
    <source>
        <dbReference type="EMBL" id="ADJ14457.1"/>
    </source>
</evidence>
<dbReference type="RefSeq" id="WP_008414593.1">
    <property type="nucleotide sequence ID" value="NC_014297.1"/>
</dbReference>
<evidence type="ECO:0000313" key="4">
    <source>
        <dbReference type="Proteomes" id="UP000000390"/>
    </source>
</evidence>
<dbReference type="SUPFAM" id="SSF51126">
    <property type="entry name" value="Pectin lyase-like"/>
    <property type="match status" value="1"/>
</dbReference>
<evidence type="ECO:0008006" key="6">
    <source>
        <dbReference type="Google" id="ProtNLM"/>
    </source>
</evidence>
<reference evidence="3 5" key="2">
    <citation type="journal article" date="2014" name="PLoS Genet.">
        <title>Phylogenetically driven sequencing of extremely halophilic archaea reveals strategies for static and dynamic osmo-response.</title>
        <authorList>
            <person name="Becker E.A."/>
            <person name="Seitzer P.M."/>
            <person name="Tritt A."/>
            <person name="Larsen D."/>
            <person name="Krusor M."/>
            <person name="Yao A.I."/>
            <person name="Wu D."/>
            <person name="Madern D."/>
            <person name="Eisen J.A."/>
            <person name="Darling A.E."/>
            <person name="Facciotti M.T."/>
        </authorList>
    </citation>
    <scope>NUCLEOTIDE SEQUENCE [LARGE SCALE GENOMIC DNA]</scope>
    <source>
        <strain evidence="3">B3</strain>
        <strain evidence="5">DSM 18796 / CECT 7217 / JCM 14584 / KCTC 4019 / B3</strain>
    </source>
</reference>
<gene>
    <name evidence="2" type="ordered locus">HacjB3_05330</name>
    <name evidence="3" type="ORF">C497_03705</name>
</gene>
<dbReference type="Gene3D" id="2.160.20.10">
    <property type="entry name" value="Single-stranded right-handed beta-helix, Pectin lyase-like"/>
    <property type="match status" value="1"/>
</dbReference>
<dbReference type="HOGENOM" id="CLU_377087_0_0_2"/>
<dbReference type="EMBL" id="AOHV01000010">
    <property type="protein sequence ID" value="ELY40171.1"/>
    <property type="molecule type" value="Genomic_DNA"/>
</dbReference>
<evidence type="ECO:0000313" key="3">
    <source>
        <dbReference type="EMBL" id="ELY40171.1"/>
    </source>
</evidence>
<evidence type="ECO:0000256" key="1">
    <source>
        <dbReference type="SAM" id="MobiDB-lite"/>
    </source>
</evidence>
<dbReference type="AlphaFoldDB" id="D8J9P5"/>
<dbReference type="GeneID" id="9418870"/>
<sequence length="735" mass="78630">MPYTLDDYQAYQAVDYGVLAAAFAGYGVVSGLEVSVGSGTVGEADTLAVSEGIAAVAGSFQEHDAEPVSIPENTSDNPRRDVLSINASNELIVNDGTPEEKHPRESYVRLETAKRPAPPTFEEIDGTPLCEIWVDPGVSEIANGDILRRFTDINPTFGDVSTQSLSIENPPEEPTDGVRQQELGGHDSQGHEGGQVGSEGDPATGYFSSARATSPPSETDEYATIGWIQGNVDTGGGSGGGSGGDGTGASYHVDDYGADPTGIEDSSAAIEDLANNVCDEHDEIVFGSGTYYLADQLRITQAISIDARRARIESDYHDGLAYPNDQNHYRPLFYFRGELGSTAGISSSAPRGTDSLYIDDPGLFDIGDGIVVRNIDTAGSVMDRSYTPTVATVSEVNDSTGEIKLTKALRYDVQDNWYATHIENQIQFPEIQGLKVYPRNEPTFDESVGKVLGGPRHIIGTRLTRGARIQDVYARGFDSHVWTTSDDMNAVGADLRAERPMNLSGSCGEPFYFNGSTDIALVRPRALGVRRGPDIRSGCDTLMVIHPQISRVSMNGLSFHGAEVAGRMVVVGGSVHCRGPDDTMDDHGGTEDRRWELQRGRIISSGVNSTIKAIGTEFIANYSATVRGRVEFDECDIRVHADAQTGIGPLILEEGNFEFDGTDFEIDATGLDAIVAGESDTTGGTVKLLNVDSDADIDLTGLPYTDLWTGPVDAPSVTAHTDTTVHDPYSVVTTN</sequence>
<dbReference type="PATRIC" id="fig|795797.18.peg.1068"/>
<keyword evidence="5" id="KW-1185">Reference proteome</keyword>
<dbReference type="EMBL" id="CP002062">
    <property type="protein sequence ID" value="ADJ14457.1"/>
    <property type="molecule type" value="Genomic_DNA"/>
</dbReference>
<dbReference type="Proteomes" id="UP000000390">
    <property type="component" value="Chromosome"/>
</dbReference>
<dbReference type="InterPro" id="IPR011050">
    <property type="entry name" value="Pectin_lyase_fold/virulence"/>
</dbReference>